<proteinExistence type="predicted"/>
<name>A0A450ZXB0_9GAMM</name>
<dbReference type="EMBL" id="CAADFY010000123">
    <property type="protein sequence ID" value="VFK57646.1"/>
    <property type="molecule type" value="Genomic_DNA"/>
</dbReference>
<reference evidence="2" key="1">
    <citation type="submission" date="2019-02" db="EMBL/GenBank/DDBJ databases">
        <authorList>
            <person name="Gruber-Vodicka R. H."/>
            <person name="Seah K. B. B."/>
        </authorList>
    </citation>
    <scope>NUCLEOTIDE SEQUENCE</scope>
    <source>
        <strain evidence="2">BECK_BY1</strain>
        <strain evidence="3">BECK_BY2</strain>
        <strain evidence="1">BECK_BY3</strain>
    </source>
</reference>
<evidence type="ECO:0000313" key="1">
    <source>
        <dbReference type="EMBL" id="VFK57646.1"/>
    </source>
</evidence>
<dbReference type="EMBL" id="CAADFV010000118">
    <property type="protein sequence ID" value="VFK65992.1"/>
    <property type="molecule type" value="Genomic_DNA"/>
</dbReference>
<gene>
    <name evidence="2" type="ORF">BECKTUN1418D_GA0071000_10822</name>
    <name evidence="3" type="ORF">BECKTUN1418E_GA0071001_111810</name>
    <name evidence="1" type="ORF">BECKTUN1418F_GA0071002_112310</name>
</gene>
<evidence type="ECO:0000313" key="3">
    <source>
        <dbReference type="EMBL" id="VFK65992.1"/>
    </source>
</evidence>
<evidence type="ECO:0000313" key="2">
    <source>
        <dbReference type="EMBL" id="VFK58376.1"/>
    </source>
</evidence>
<sequence>MKTVTFRVDDNVDEPLFWLLGNFAWNFGVMIEGEKYAYSRRGTDRGRS</sequence>
<accession>A0A450ZXB0</accession>
<dbReference type="AlphaFoldDB" id="A0A450ZXB0"/>
<dbReference type="EMBL" id="CAADFX010000082">
    <property type="protein sequence ID" value="VFK58376.1"/>
    <property type="molecule type" value="Genomic_DNA"/>
</dbReference>
<protein>
    <submittedName>
        <fullName evidence="2">Uncharacterized protein</fullName>
    </submittedName>
</protein>
<organism evidence="2">
    <name type="scientific">Candidatus Kentrum sp. TUN</name>
    <dbReference type="NCBI Taxonomy" id="2126343"/>
    <lineage>
        <taxon>Bacteria</taxon>
        <taxon>Pseudomonadati</taxon>
        <taxon>Pseudomonadota</taxon>
        <taxon>Gammaproteobacteria</taxon>
        <taxon>Candidatus Kentrum</taxon>
    </lineage>
</organism>